<evidence type="ECO:0000256" key="1">
    <source>
        <dbReference type="ARBA" id="ARBA00001947"/>
    </source>
</evidence>
<organism evidence="2 3">
    <name type="scientific">Robertmurraya mangrovi</name>
    <dbReference type="NCBI Taxonomy" id="3098077"/>
    <lineage>
        <taxon>Bacteria</taxon>
        <taxon>Bacillati</taxon>
        <taxon>Bacillota</taxon>
        <taxon>Bacilli</taxon>
        <taxon>Bacillales</taxon>
        <taxon>Bacillaceae</taxon>
        <taxon>Robertmurraya</taxon>
    </lineage>
</organism>
<evidence type="ECO:0000313" key="2">
    <source>
        <dbReference type="EMBL" id="MDZ5471735.1"/>
    </source>
</evidence>
<keyword evidence="3" id="KW-1185">Reference proteome</keyword>
<evidence type="ECO:0000313" key="3">
    <source>
        <dbReference type="Proteomes" id="UP001290455"/>
    </source>
</evidence>
<dbReference type="PANTHER" id="PTHR12993">
    <property type="entry name" value="N-ACETYLGLUCOSAMINYL-PHOSPHATIDYLINOSITOL DE-N-ACETYLASE-RELATED"/>
    <property type="match status" value="1"/>
</dbReference>
<protein>
    <submittedName>
        <fullName evidence="2">Bacillithiol biosynthesis deacetylase BshB2</fullName>
    </submittedName>
</protein>
<dbReference type="NCBIfam" id="TIGR04000">
    <property type="entry name" value="thiol_BshB2"/>
    <property type="match status" value="1"/>
</dbReference>
<sequence length="222" mass="24981">MEKERQLLVIFPHPDDEAFGVSGTIATHVKNGTPVTYACLTLGEMGRNMGNPPFATRESLPKIRKQELQNAASILGINDLRMLGYRDKTVEFEDEVKLANHMAEIIADVNPSLVITFYPGYSVHPDHDATGRAVVRAIEQIPENKRPKLHCVAFSKNCVDELGEPDVQHNVSAVTEIKLETIKAHKSQTQLMAAEMAEKLKNNDPQALAWIQNERFWTYKFK</sequence>
<accession>A0ABU5IX78</accession>
<gene>
    <name evidence="2" type="primary">bshB2</name>
    <name evidence="2" type="ORF">SM124_08245</name>
</gene>
<comment type="caution">
    <text evidence="2">The sequence shown here is derived from an EMBL/GenBank/DDBJ whole genome shotgun (WGS) entry which is preliminary data.</text>
</comment>
<dbReference type="EMBL" id="JAXOFX010000004">
    <property type="protein sequence ID" value="MDZ5471735.1"/>
    <property type="molecule type" value="Genomic_DNA"/>
</dbReference>
<dbReference type="Pfam" id="PF02585">
    <property type="entry name" value="PIG-L"/>
    <property type="match status" value="1"/>
</dbReference>
<comment type="cofactor">
    <cofactor evidence="1">
        <name>Zn(2+)</name>
        <dbReference type="ChEBI" id="CHEBI:29105"/>
    </cofactor>
</comment>
<dbReference type="InterPro" id="IPR003737">
    <property type="entry name" value="GlcNAc_PI_deacetylase-related"/>
</dbReference>
<dbReference type="PANTHER" id="PTHR12993:SF27">
    <property type="entry name" value="N-ACETYL-ALPHA-D-GLUCOSAMINYL L-MALATE DEACETYLASE 2-RELATED"/>
    <property type="match status" value="1"/>
</dbReference>
<dbReference type="InterPro" id="IPR024078">
    <property type="entry name" value="LmbE-like_dom_sf"/>
</dbReference>
<dbReference type="SUPFAM" id="SSF102588">
    <property type="entry name" value="LmbE-like"/>
    <property type="match status" value="1"/>
</dbReference>
<dbReference type="Proteomes" id="UP001290455">
    <property type="component" value="Unassembled WGS sequence"/>
</dbReference>
<name>A0ABU5IX78_9BACI</name>
<dbReference type="InterPro" id="IPR023841">
    <property type="entry name" value="BshB2"/>
</dbReference>
<reference evidence="2 3" key="1">
    <citation type="submission" date="2023-11" db="EMBL/GenBank/DDBJ databases">
        <title>Bacillus jintuensis, isolated from a mudflat on the Beibu Gulf coast.</title>
        <authorList>
            <person name="Li M."/>
        </authorList>
    </citation>
    <scope>NUCLEOTIDE SEQUENCE [LARGE SCALE GENOMIC DNA]</scope>
    <source>
        <strain evidence="2 3">31A1R</strain>
    </source>
</reference>
<dbReference type="RefSeq" id="WP_322446288.1">
    <property type="nucleotide sequence ID" value="NZ_JAXOFX010000004.1"/>
</dbReference>
<proteinExistence type="predicted"/>
<dbReference type="Gene3D" id="3.40.50.10320">
    <property type="entry name" value="LmbE-like"/>
    <property type="match status" value="1"/>
</dbReference>